<comment type="similarity">
    <text evidence="2">Belongs to the GMC oxidoreductase family.</text>
</comment>
<dbReference type="GO" id="GO:0016614">
    <property type="term" value="F:oxidoreductase activity, acting on CH-OH group of donors"/>
    <property type="evidence" value="ECO:0007669"/>
    <property type="project" value="InterPro"/>
</dbReference>
<dbReference type="Gene3D" id="3.50.50.60">
    <property type="entry name" value="FAD/NAD(P)-binding domain"/>
    <property type="match status" value="2"/>
</dbReference>
<protein>
    <submittedName>
        <fullName evidence="8">GMC family oxidoreductase</fullName>
    </submittedName>
</protein>
<dbReference type="GO" id="GO:0050660">
    <property type="term" value="F:flavin adenine dinucleotide binding"/>
    <property type="evidence" value="ECO:0007669"/>
    <property type="project" value="InterPro"/>
</dbReference>
<comment type="cofactor">
    <cofactor evidence="1">
        <name>FAD</name>
        <dbReference type="ChEBI" id="CHEBI:57692"/>
    </cofactor>
</comment>
<evidence type="ECO:0000256" key="2">
    <source>
        <dbReference type="ARBA" id="ARBA00010790"/>
    </source>
</evidence>
<dbReference type="Pfam" id="PF00732">
    <property type="entry name" value="GMC_oxred_N"/>
    <property type="match status" value="1"/>
</dbReference>
<keyword evidence="5" id="KW-0560">Oxidoreductase</keyword>
<evidence type="ECO:0000259" key="6">
    <source>
        <dbReference type="Pfam" id="PF00732"/>
    </source>
</evidence>
<name>A0A176TCN7_9FLAO</name>
<evidence type="ECO:0000256" key="1">
    <source>
        <dbReference type="ARBA" id="ARBA00001974"/>
    </source>
</evidence>
<dbReference type="SUPFAM" id="SSF51905">
    <property type="entry name" value="FAD/NAD(P)-binding domain"/>
    <property type="match status" value="1"/>
</dbReference>
<dbReference type="AlphaFoldDB" id="A0A176TCN7"/>
<keyword evidence="3" id="KW-0285">Flavoprotein</keyword>
<dbReference type="SUPFAM" id="SSF54373">
    <property type="entry name" value="FAD-linked reductases, C-terminal domain"/>
    <property type="match status" value="1"/>
</dbReference>
<gene>
    <name evidence="8" type="ORF">LPB303_06620</name>
</gene>
<evidence type="ECO:0000259" key="7">
    <source>
        <dbReference type="Pfam" id="PF05199"/>
    </source>
</evidence>
<dbReference type="Proteomes" id="UP000076923">
    <property type="component" value="Unassembled WGS sequence"/>
</dbReference>
<evidence type="ECO:0000256" key="4">
    <source>
        <dbReference type="ARBA" id="ARBA00022827"/>
    </source>
</evidence>
<proteinExistence type="inferred from homology"/>
<dbReference type="InterPro" id="IPR007867">
    <property type="entry name" value="GMC_OxRtase_C"/>
</dbReference>
<evidence type="ECO:0000256" key="3">
    <source>
        <dbReference type="ARBA" id="ARBA00022630"/>
    </source>
</evidence>
<organism evidence="8 9">
    <name type="scientific">Polaribacter atrinae</name>
    <dbReference type="NCBI Taxonomy" id="1333662"/>
    <lineage>
        <taxon>Bacteria</taxon>
        <taxon>Pseudomonadati</taxon>
        <taxon>Bacteroidota</taxon>
        <taxon>Flavobacteriia</taxon>
        <taxon>Flavobacteriales</taxon>
        <taxon>Flavobacteriaceae</taxon>
    </lineage>
</organism>
<sequence length="565" mass="63880">MSKNKNTFDAIVIGTGISGGWAAKELCEGGLKTLVLERGRNVTHITDYKTANAEIWELDYSNKSSNEDIEKQGKQARTGFVTNQAYKHWFVNDLKHPYNETKRFDWIRGYQVGGRSLTWGRQSLRLSDLDFTANKKENIAIDWPIRYKDIASWYTYVEKFIGVSGEALNLPQLPDGHFSPAFPLNCVEQEFKNKIGENYENRFLTMGRFANITGKSVHENRHACVNRNRCMRGCPLGGYFSSNSSTLPAANKTGNMMLRPNSIAYEIIYDDEKKKATGVKVIDTLTKVVYIYYAEIIFCCASTVASTSILMQSKSKRFPNGLGNDSGELGHNLMDHHFRVGATGTHSGFKGVGYENTRPTSFHIVRFQNLGDEKSKKEYLRGYSFQGAASRRDWKHLIKELNFGLELKESLKKQGPWRIGIIGFGECLPYHENKIVLDYNKKDEWGLPTITFDCEFKENEKRMRVDMKKEAIEMLTKAGFSDVKGFEDAFVPGHAIHEMGTARMGNNPKTSVLNKNNQIHNVPNVYVTDGSCMTSSGNQNPSLTYMALTARAANHAIQLFKKQNS</sequence>
<accession>A0A176TCN7</accession>
<dbReference type="Pfam" id="PF05199">
    <property type="entry name" value="GMC_oxred_C"/>
    <property type="match status" value="1"/>
</dbReference>
<keyword evidence="4" id="KW-0274">FAD</keyword>
<dbReference type="EMBL" id="LVWE01000028">
    <property type="protein sequence ID" value="OAD45421.1"/>
    <property type="molecule type" value="Genomic_DNA"/>
</dbReference>
<feature type="domain" description="Glucose-methanol-choline oxidoreductase C-terminal" evidence="7">
    <location>
        <begin position="433"/>
        <end position="548"/>
    </location>
</feature>
<evidence type="ECO:0000313" key="9">
    <source>
        <dbReference type="Proteomes" id="UP000076923"/>
    </source>
</evidence>
<dbReference type="RefSeq" id="WP_068449057.1">
    <property type="nucleotide sequence ID" value="NZ_CP150660.1"/>
</dbReference>
<keyword evidence="9" id="KW-1185">Reference proteome</keyword>
<dbReference type="InterPro" id="IPR051473">
    <property type="entry name" value="P2Ox-like"/>
</dbReference>
<dbReference type="InterPro" id="IPR000172">
    <property type="entry name" value="GMC_OxRdtase_N"/>
</dbReference>
<dbReference type="OrthoDB" id="9787779at2"/>
<dbReference type="PANTHER" id="PTHR42784">
    <property type="entry name" value="PYRANOSE 2-OXIDASE"/>
    <property type="match status" value="1"/>
</dbReference>
<comment type="caution">
    <text evidence="8">The sequence shown here is derived from an EMBL/GenBank/DDBJ whole genome shotgun (WGS) entry which is preliminary data.</text>
</comment>
<dbReference type="PANTHER" id="PTHR42784:SF1">
    <property type="entry name" value="PYRANOSE 2-OXIDASE"/>
    <property type="match status" value="1"/>
</dbReference>
<reference evidence="8 9" key="1">
    <citation type="submission" date="2016-02" db="EMBL/GenBank/DDBJ databases">
        <title>Draft genome sequence of Polaribacter atrinae KACC17473.</title>
        <authorList>
            <person name="Shin S.-K."/>
            <person name="Yi H."/>
        </authorList>
    </citation>
    <scope>NUCLEOTIDE SEQUENCE [LARGE SCALE GENOMIC DNA]</scope>
    <source>
        <strain evidence="8 9">KACC 17473</strain>
    </source>
</reference>
<dbReference type="InterPro" id="IPR036188">
    <property type="entry name" value="FAD/NAD-bd_sf"/>
</dbReference>
<dbReference type="STRING" id="1333662.LPB303_06620"/>
<evidence type="ECO:0000256" key="5">
    <source>
        <dbReference type="ARBA" id="ARBA00023002"/>
    </source>
</evidence>
<feature type="domain" description="Glucose-methanol-choline oxidoreductase N-terminal" evidence="6">
    <location>
        <begin position="63"/>
        <end position="336"/>
    </location>
</feature>
<evidence type="ECO:0000313" key="8">
    <source>
        <dbReference type="EMBL" id="OAD45421.1"/>
    </source>
</evidence>